<dbReference type="PANTHER" id="PTHR34129:SF1">
    <property type="entry name" value="DUF952 DOMAIN-CONTAINING PROTEIN"/>
    <property type="match status" value="1"/>
</dbReference>
<dbReference type="RefSeq" id="WP_183514299.1">
    <property type="nucleotide sequence ID" value="NZ_JACIBU010000002.1"/>
</dbReference>
<sequence>MSDPGVLLHLTTPAEWRAALDAGAVTPPSLAEVGFVHLSSPEQVHLPAERLFRGRRDVVLLVVDPARLQHPVRLEPGVPGDPASMRFPHLYGPLPTAAVVAVVPWRAGAPLELPDPADPAARARAMAVSLPVRRAPSTSDVPGAIAVHDPAFPHSRDDNRLLVTGDLDVDAIEALTARQAADGGWPARTATLLHPGAGPVAAALARRGWDVSSAVVLAHRGPFPAAADGPAEVVPQAAVHPLWDRSWRQELTGTGPLLDEVVGQLVGREHRNDRVVQVVDLAVRADVGAGPEVVAALQLRVDGATASVESVLTDPRARRRGYADALLGAALARAGAAGCDLVVLEAAEEDWPRHWYSRRGFAEVGQVWDAVGQTGATAERTR</sequence>
<dbReference type="Gene3D" id="3.20.170.20">
    <property type="entry name" value="Protein of unknown function DUF952"/>
    <property type="match status" value="1"/>
</dbReference>
<name>A0A839YF24_9ACTN</name>
<dbReference type="GO" id="GO:0005840">
    <property type="term" value="C:ribosome"/>
    <property type="evidence" value="ECO:0007669"/>
    <property type="project" value="UniProtKB-KW"/>
</dbReference>
<feature type="domain" description="N-acetyltransferase" evidence="1">
    <location>
        <begin position="232"/>
        <end position="382"/>
    </location>
</feature>
<dbReference type="InterPro" id="IPR009297">
    <property type="entry name" value="DUF952"/>
</dbReference>
<proteinExistence type="predicted"/>
<dbReference type="AlphaFoldDB" id="A0A839YF24"/>
<accession>A0A839YF24</accession>
<dbReference type="Pfam" id="PF00583">
    <property type="entry name" value="Acetyltransf_1"/>
    <property type="match status" value="1"/>
</dbReference>
<dbReference type="GO" id="GO:0016747">
    <property type="term" value="F:acyltransferase activity, transferring groups other than amino-acyl groups"/>
    <property type="evidence" value="ECO:0007669"/>
    <property type="project" value="InterPro"/>
</dbReference>
<dbReference type="Gene3D" id="3.40.630.30">
    <property type="match status" value="1"/>
</dbReference>
<dbReference type="Pfam" id="PF06108">
    <property type="entry name" value="DUF952"/>
    <property type="match status" value="1"/>
</dbReference>
<dbReference type="PANTHER" id="PTHR34129">
    <property type="entry name" value="BLR1139 PROTEIN"/>
    <property type="match status" value="1"/>
</dbReference>
<evidence type="ECO:0000259" key="1">
    <source>
        <dbReference type="PROSITE" id="PS51186"/>
    </source>
</evidence>
<evidence type="ECO:0000313" key="2">
    <source>
        <dbReference type="EMBL" id="MBB3678393.1"/>
    </source>
</evidence>
<dbReference type="EMBL" id="JACIBU010000002">
    <property type="protein sequence ID" value="MBB3678393.1"/>
    <property type="molecule type" value="Genomic_DNA"/>
</dbReference>
<keyword evidence="2" id="KW-0689">Ribosomal protein</keyword>
<dbReference type="SUPFAM" id="SSF56399">
    <property type="entry name" value="ADP-ribosylation"/>
    <property type="match status" value="1"/>
</dbReference>
<comment type="caution">
    <text evidence="2">The sequence shown here is derived from an EMBL/GenBank/DDBJ whole genome shotgun (WGS) entry which is preliminary data.</text>
</comment>
<dbReference type="Proteomes" id="UP000580718">
    <property type="component" value="Unassembled WGS sequence"/>
</dbReference>
<evidence type="ECO:0000313" key="3">
    <source>
        <dbReference type="Proteomes" id="UP000580718"/>
    </source>
</evidence>
<reference evidence="2 3" key="1">
    <citation type="submission" date="2020-08" db="EMBL/GenBank/DDBJ databases">
        <title>Sequencing the genomes of 1000 actinobacteria strains.</title>
        <authorList>
            <person name="Klenk H.-P."/>
        </authorList>
    </citation>
    <scope>NUCLEOTIDE SEQUENCE [LARGE SCALE GENOMIC DNA]</scope>
    <source>
        <strain evidence="2 3">DSM 16678</strain>
    </source>
</reference>
<dbReference type="SUPFAM" id="SSF55729">
    <property type="entry name" value="Acyl-CoA N-acyltransferases (Nat)"/>
    <property type="match status" value="1"/>
</dbReference>
<dbReference type="PROSITE" id="PS51186">
    <property type="entry name" value="GNAT"/>
    <property type="match status" value="1"/>
</dbReference>
<organism evidence="2 3">
    <name type="scientific">Modestobacter versicolor</name>
    <dbReference type="NCBI Taxonomy" id="429133"/>
    <lineage>
        <taxon>Bacteria</taxon>
        <taxon>Bacillati</taxon>
        <taxon>Actinomycetota</taxon>
        <taxon>Actinomycetes</taxon>
        <taxon>Geodermatophilales</taxon>
        <taxon>Geodermatophilaceae</taxon>
        <taxon>Modestobacter</taxon>
    </lineage>
</organism>
<gene>
    <name evidence="2" type="ORF">FHX36_004182</name>
</gene>
<dbReference type="InterPro" id="IPR000182">
    <property type="entry name" value="GNAT_dom"/>
</dbReference>
<dbReference type="InterPro" id="IPR016181">
    <property type="entry name" value="Acyl_CoA_acyltransferase"/>
</dbReference>
<protein>
    <submittedName>
        <fullName evidence="2">Uncharacterized protein (DUF952 family)/ribosomal protein S18 acetylase RimI-like enzyme</fullName>
    </submittedName>
</protein>
<keyword evidence="2" id="KW-0687">Ribonucleoprotein</keyword>